<proteinExistence type="predicted"/>
<feature type="region of interest" description="Disordered" evidence="1">
    <location>
        <begin position="42"/>
        <end position="61"/>
    </location>
</feature>
<dbReference type="AlphaFoldDB" id="A0AAJ2PYV1"/>
<gene>
    <name evidence="2" type="ORF">PV367_40820</name>
</gene>
<organism evidence="2 3">
    <name type="scientific">Streptomyces europaeiscabiei</name>
    <dbReference type="NCBI Taxonomy" id="146819"/>
    <lineage>
        <taxon>Bacteria</taxon>
        <taxon>Bacillati</taxon>
        <taxon>Actinomycetota</taxon>
        <taxon>Actinomycetes</taxon>
        <taxon>Kitasatosporales</taxon>
        <taxon>Streptomycetaceae</taxon>
        <taxon>Streptomyces</taxon>
    </lineage>
</organism>
<reference evidence="2" key="1">
    <citation type="journal article" date="2023" name="Microb. Genom.">
        <title>Mesoterricola silvestris gen. nov., sp. nov., Mesoterricola sediminis sp. nov., Geothrix oryzae sp. nov., Geothrix edaphica sp. nov., Geothrix rubra sp. nov., and Geothrix limicola sp. nov., six novel members of Acidobacteriota isolated from soils.</title>
        <authorList>
            <person name="Weisberg A.J."/>
            <person name="Pearce E."/>
            <person name="Kramer C.G."/>
            <person name="Chang J.H."/>
            <person name="Clarke C.R."/>
        </authorList>
    </citation>
    <scope>NUCLEOTIDE SEQUENCE</scope>
    <source>
        <strain evidence="2">ND06-05F</strain>
    </source>
</reference>
<accession>A0AAJ2PYV1</accession>
<evidence type="ECO:0000256" key="1">
    <source>
        <dbReference type="SAM" id="MobiDB-lite"/>
    </source>
</evidence>
<feature type="compositionally biased region" description="Basic and acidic residues" evidence="1">
    <location>
        <begin position="1"/>
        <end position="18"/>
    </location>
</feature>
<sequence>PHPHLRPDPHPRSLDERMRRRATRGLRERRRALYLASLGLDAEPPVPRDVRVPVGAAGATR</sequence>
<dbReference type="EMBL" id="JARAWN010000491">
    <property type="protein sequence ID" value="MDX3136000.1"/>
    <property type="molecule type" value="Genomic_DNA"/>
</dbReference>
<evidence type="ECO:0000313" key="2">
    <source>
        <dbReference type="EMBL" id="MDX3136000.1"/>
    </source>
</evidence>
<comment type="caution">
    <text evidence="2">The sequence shown here is derived from an EMBL/GenBank/DDBJ whole genome shotgun (WGS) entry which is preliminary data.</text>
</comment>
<dbReference type="Proteomes" id="UP001273589">
    <property type="component" value="Unassembled WGS sequence"/>
</dbReference>
<evidence type="ECO:0000313" key="3">
    <source>
        <dbReference type="Proteomes" id="UP001273589"/>
    </source>
</evidence>
<dbReference type="RefSeq" id="WP_319698736.1">
    <property type="nucleotide sequence ID" value="NZ_JARAWN010000491.1"/>
</dbReference>
<protein>
    <submittedName>
        <fullName evidence="2">Uncharacterized protein</fullName>
    </submittedName>
</protein>
<feature type="non-terminal residue" evidence="2">
    <location>
        <position position="1"/>
    </location>
</feature>
<name>A0AAJ2PYV1_9ACTN</name>
<feature type="region of interest" description="Disordered" evidence="1">
    <location>
        <begin position="1"/>
        <end position="26"/>
    </location>
</feature>